<gene>
    <name evidence="1" type="ORF">Ahy_B09g098247</name>
</gene>
<evidence type="ECO:0000313" key="2">
    <source>
        <dbReference type="Proteomes" id="UP000289738"/>
    </source>
</evidence>
<dbReference type="EMBL" id="SDMP01000019">
    <property type="protein sequence ID" value="RYQ92111.1"/>
    <property type="molecule type" value="Genomic_DNA"/>
</dbReference>
<dbReference type="PANTHER" id="PTHR46033">
    <property type="entry name" value="PROTEIN MAIN-LIKE 2"/>
    <property type="match status" value="1"/>
</dbReference>
<keyword evidence="2" id="KW-1185">Reference proteome</keyword>
<accession>A0A444XQX8</accession>
<organism evidence="1 2">
    <name type="scientific">Arachis hypogaea</name>
    <name type="common">Peanut</name>
    <dbReference type="NCBI Taxonomy" id="3818"/>
    <lineage>
        <taxon>Eukaryota</taxon>
        <taxon>Viridiplantae</taxon>
        <taxon>Streptophyta</taxon>
        <taxon>Embryophyta</taxon>
        <taxon>Tracheophyta</taxon>
        <taxon>Spermatophyta</taxon>
        <taxon>Magnoliopsida</taxon>
        <taxon>eudicotyledons</taxon>
        <taxon>Gunneridae</taxon>
        <taxon>Pentapetalae</taxon>
        <taxon>rosids</taxon>
        <taxon>fabids</taxon>
        <taxon>Fabales</taxon>
        <taxon>Fabaceae</taxon>
        <taxon>Papilionoideae</taxon>
        <taxon>50 kb inversion clade</taxon>
        <taxon>dalbergioids sensu lato</taxon>
        <taxon>Dalbergieae</taxon>
        <taxon>Pterocarpus clade</taxon>
        <taxon>Arachis</taxon>
    </lineage>
</organism>
<dbReference type="Proteomes" id="UP000289738">
    <property type="component" value="Chromosome B09"/>
</dbReference>
<dbReference type="GO" id="GO:0010073">
    <property type="term" value="P:meristem maintenance"/>
    <property type="evidence" value="ECO:0007669"/>
    <property type="project" value="InterPro"/>
</dbReference>
<dbReference type="PANTHER" id="PTHR46033:SF8">
    <property type="entry name" value="PROTEIN MAINTENANCE OF MERISTEMS-LIKE"/>
    <property type="match status" value="1"/>
</dbReference>
<dbReference type="AlphaFoldDB" id="A0A444XQX8"/>
<proteinExistence type="predicted"/>
<evidence type="ECO:0000313" key="1">
    <source>
        <dbReference type="EMBL" id="RYQ92111.1"/>
    </source>
</evidence>
<reference evidence="1 2" key="1">
    <citation type="submission" date="2019-01" db="EMBL/GenBank/DDBJ databases">
        <title>Sequencing of cultivated peanut Arachis hypogaea provides insights into genome evolution and oil improvement.</title>
        <authorList>
            <person name="Chen X."/>
        </authorList>
    </citation>
    <scope>NUCLEOTIDE SEQUENCE [LARGE SCALE GENOMIC DNA]</scope>
    <source>
        <strain evidence="2">cv. Fuhuasheng</strain>
        <tissue evidence="1">Leaves</tissue>
    </source>
</reference>
<sequence>MAHADAWDPDINHLNFSLHIAGAIDFEKPRLLLPRQVSRTFASSDAIIPYLREVGSTHTFYLPWGECTITLQDVAYHLELRTGGKLVGGCLHDFQTWYQRPTWKYMEELLSARRPHGLQQGAQRKNSFSIKMTWL</sequence>
<dbReference type="InterPro" id="IPR044824">
    <property type="entry name" value="MAIN-like"/>
</dbReference>
<protein>
    <recommendedName>
        <fullName evidence="3">Aminotransferase-like plant mobile domain-containing protein</fullName>
    </recommendedName>
</protein>
<comment type="caution">
    <text evidence="1">The sequence shown here is derived from an EMBL/GenBank/DDBJ whole genome shotgun (WGS) entry which is preliminary data.</text>
</comment>
<name>A0A444XQX8_ARAHY</name>
<evidence type="ECO:0008006" key="3">
    <source>
        <dbReference type="Google" id="ProtNLM"/>
    </source>
</evidence>